<dbReference type="Proteomes" id="UP001054945">
    <property type="component" value="Unassembled WGS sequence"/>
</dbReference>
<comment type="caution">
    <text evidence="1">The sequence shown here is derived from an EMBL/GenBank/DDBJ whole genome shotgun (WGS) entry which is preliminary data.</text>
</comment>
<protein>
    <submittedName>
        <fullName evidence="1">Uncharacterized protein</fullName>
    </submittedName>
</protein>
<organism evidence="1 2">
    <name type="scientific">Caerostris extrusa</name>
    <name type="common">Bark spider</name>
    <name type="synonym">Caerostris bankana</name>
    <dbReference type="NCBI Taxonomy" id="172846"/>
    <lineage>
        <taxon>Eukaryota</taxon>
        <taxon>Metazoa</taxon>
        <taxon>Ecdysozoa</taxon>
        <taxon>Arthropoda</taxon>
        <taxon>Chelicerata</taxon>
        <taxon>Arachnida</taxon>
        <taxon>Araneae</taxon>
        <taxon>Araneomorphae</taxon>
        <taxon>Entelegynae</taxon>
        <taxon>Araneoidea</taxon>
        <taxon>Araneidae</taxon>
        <taxon>Caerostris</taxon>
    </lineage>
</organism>
<keyword evidence="2" id="KW-1185">Reference proteome</keyword>
<accession>A0AAV4MK41</accession>
<sequence length="79" mass="9392">MEDEGRERYEVKMFLSSFRACSNELKLGLEIPQRREEFAPPTIYRNSWRHGLFIGVTAPWNLQWMFSFYKVGFPNAGRT</sequence>
<name>A0AAV4MK41_CAEEX</name>
<evidence type="ECO:0000313" key="2">
    <source>
        <dbReference type="Proteomes" id="UP001054945"/>
    </source>
</evidence>
<proteinExistence type="predicted"/>
<reference evidence="1 2" key="1">
    <citation type="submission" date="2021-06" db="EMBL/GenBank/DDBJ databases">
        <title>Caerostris extrusa draft genome.</title>
        <authorList>
            <person name="Kono N."/>
            <person name="Arakawa K."/>
        </authorList>
    </citation>
    <scope>NUCLEOTIDE SEQUENCE [LARGE SCALE GENOMIC DNA]</scope>
</reference>
<dbReference type="EMBL" id="BPLR01019862">
    <property type="protein sequence ID" value="GIX72602.1"/>
    <property type="molecule type" value="Genomic_DNA"/>
</dbReference>
<evidence type="ECO:0000313" key="1">
    <source>
        <dbReference type="EMBL" id="GIX72602.1"/>
    </source>
</evidence>
<gene>
    <name evidence="1" type="ORF">CEXT_428831</name>
</gene>
<dbReference type="AlphaFoldDB" id="A0AAV4MK41"/>